<proteinExistence type="predicted"/>
<evidence type="ECO:0000313" key="1">
    <source>
        <dbReference type="EMBL" id="VDN53938.1"/>
    </source>
</evidence>
<evidence type="ECO:0000313" key="3">
    <source>
        <dbReference type="Proteomes" id="UP000274756"/>
    </source>
</evidence>
<name>A0A0N4UQZ1_DRAME</name>
<organism evidence="2 4">
    <name type="scientific">Dracunculus medinensis</name>
    <name type="common">Guinea worm</name>
    <dbReference type="NCBI Taxonomy" id="318479"/>
    <lineage>
        <taxon>Eukaryota</taxon>
        <taxon>Metazoa</taxon>
        <taxon>Ecdysozoa</taxon>
        <taxon>Nematoda</taxon>
        <taxon>Chromadorea</taxon>
        <taxon>Rhabditida</taxon>
        <taxon>Spirurina</taxon>
        <taxon>Dracunculoidea</taxon>
        <taxon>Dracunculidae</taxon>
        <taxon>Dracunculus</taxon>
    </lineage>
</organism>
<protein>
    <submittedName>
        <fullName evidence="4">AMP-binding domain-containing protein</fullName>
    </submittedName>
</protein>
<dbReference type="WBParaSite" id="DME_0001045701-mRNA-1">
    <property type="protein sequence ID" value="DME_0001045701-mRNA-1"/>
    <property type="gene ID" value="DME_0001045701"/>
</dbReference>
<reference evidence="4" key="1">
    <citation type="submission" date="2017-02" db="UniProtKB">
        <authorList>
            <consortium name="WormBaseParasite"/>
        </authorList>
    </citation>
    <scope>IDENTIFICATION</scope>
</reference>
<dbReference type="Proteomes" id="UP000038040">
    <property type="component" value="Unplaced"/>
</dbReference>
<evidence type="ECO:0000313" key="2">
    <source>
        <dbReference type="Proteomes" id="UP000038040"/>
    </source>
</evidence>
<dbReference type="EMBL" id="UYYG01000216">
    <property type="protein sequence ID" value="VDN53938.1"/>
    <property type="molecule type" value="Genomic_DNA"/>
</dbReference>
<dbReference type="AlphaFoldDB" id="A0A0N4UQZ1"/>
<evidence type="ECO:0000313" key="4">
    <source>
        <dbReference type="WBParaSite" id="DME_0001045701-mRNA-1"/>
    </source>
</evidence>
<accession>A0A0N4UQZ1</accession>
<dbReference type="Proteomes" id="UP000274756">
    <property type="component" value="Unassembled WGS sequence"/>
</dbReference>
<sequence>MCSQARTIAQNLSRGIAVYSSGEVLAVPACNVKTLMDVASQAITVYTLSKHRVDIACLLEVLPRSSLVQTWLRAEILATSF</sequence>
<keyword evidence="3" id="KW-1185">Reference proteome</keyword>
<gene>
    <name evidence="1" type="ORF">DME_LOCUS3911</name>
</gene>
<reference evidence="1 3" key="2">
    <citation type="submission" date="2018-11" db="EMBL/GenBank/DDBJ databases">
        <authorList>
            <consortium name="Pathogen Informatics"/>
        </authorList>
    </citation>
    <scope>NUCLEOTIDE SEQUENCE [LARGE SCALE GENOMIC DNA]</scope>
</reference>